<dbReference type="AlphaFoldDB" id="A0A382ASQ8"/>
<evidence type="ECO:0000313" key="1">
    <source>
        <dbReference type="EMBL" id="SVB04132.1"/>
    </source>
</evidence>
<gene>
    <name evidence="1" type="ORF">METZ01_LOCUS156986</name>
</gene>
<organism evidence="1">
    <name type="scientific">marine metagenome</name>
    <dbReference type="NCBI Taxonomy" id="408172"/>
    <lineage>
        <taxon>unclassified sequences</taxon>
        <taxon>metagenomes</taxon>
        <taxon>ecological metagenomes</taxon>
    </lineage>
</organism>
<protein>
    <recommendedName>
        <fullName evidence="2">Lipoprotein</fullName>
    </recommendedName>
</protein>
<proteinExistence type="predicted"/>
<name>A0A382ASQ8_9ZZZZ</name>
<accession>A0A382ASQ8</accession>
<dbReference type="EMBL" id="UINC01026523">
    <property type="protein sequence ID" value="SVB04132.1"/>
    <property type="molecule type" value="Genomic_DNA"/>
</dbReference>
<sequence>MKKLIFIAVLFIYSCAEIETANNTLSQKETPSLTVCNDYVLHESGLLVASCPDLQTKAILEKQKEMQLPPICMNFVVDETLALSSNQFESPEYKECKTIVLKKLEDRTEE</sequence>
<dbReference type="PROSITE" id="PS51257">
    <property type="entry name" value="PROKAR_LIPOPROTEIN"/>
    <property type="match status" value="1"/>
</dbReference>
<reference evidence="1" key="1">
    <citation type="submission" date="2018-05" db="EMBL/GenBank/DDBJ databases">
        <authorList>
            <person name="Lanie J.A."/>
            <person name="Ng W.-L."/>
            <person name="Kazmierczak K.M."/>
            <person name="Andrzejewski T.M."/>
            <person name="Davidsen T.M."/>
            <person name="Wayne K.J."/>
            <person name="Tettelin H."/>
            <person name="Glass J.I."/>
            <person name="Rusch D."/>
            <person name="Podicherti R."/>
            <person name="Tsui H.-C.T."/>
            <person name="Winkler M.E."/>
        </authorList>
    </citation>
    <scope>NUCLEOTIDE SEQUENCE</scope>
</reference>
<evidence type="ECO:0008006" key="2">
    <source>
        <dbReference type="Google" id="ProtNLM"/>
    </source>
</evidence>